<reference evidence="3 4" key="1">
    <citation type="submission" date="2024-06" db="EMBL/GenBank/DDBJ databases">
        <title>Sorghum-associated microbial communities from plants grown in Nebraska, USA.</title>
        <authorList>
            <person name="Schachtman D."/>
        </authorList>
    </citation>
    <scope>NUCLEOTIDE SEQUENCE [LARGE SCALE GENOMIC DNA]</scope>
    <source>
        <strain evidence="3 4">3552</strain>
    </source>
</reference>
<dbReference type="Proteomes" id="UP001549307">
    <property type="component" value="Unassembled WGS sequence"/>
</dbReference>
<dbReference type="EMBL" id="JBEPSN010000005">
    <property type="protein sequence ID" value="MET4540346.1"/>
    <property type="molecule type" value="Genomic_DNA"/>
</dbReference>
<feature type="chain" id="PRO_5046475214" evidence="2">
    <location>
        <begin position="29"/>
        <end position="124"/>
    </location>
</feature>
<protein>
    <submittedName>
        <fullName evidence="3">Uncharacterized protein</fullName>
    </submittedName>
</protein>
<feature type="signal peptide" evidence="2">
    <location>
        <begin position="1"/>
        <end position="28"/>
    </location>
</feature>
<evidence type="ECO:0000256" key="1">
    <source>
        <dbReference type="SAM" id="MobiDB-lite"/>
    </source>
</evidence>
<evidence type="ECO:0000256" key="2">
    <source>
        <dbReference type="SAM" id="SignalP"/>
    </source>
</evidence>
<gene>
    <name evidence="3" type="ORF">ABIE37_002133</name>
</gene>
<feature type="region of interest" description="Disordered" evidence="1">
    <location>
        <begin position="28"/>
        <end position="124"/>
    </location>
</feature>
<dbReference type="RefSeq" id="WP_354229312.1">
    <property type="nucleotide sequence ID" value="NZ_JBEPSN010000005.1"/>
</dbReference>
<dbReference type="GeneID" id="92753075"/>
<keyword evidence="4" id="KW-1185">Reference proteome</keyword>
<proteinExistence type="predicted"/>
<feature type="compositionally biased region" description="Low complexity" evidence="1">
    <location>
        <begin position="70"/>
        <end position="79"/>
    </location>
</feature>
<name>A0ABV2P6H7_9MICC</name>
<organism evidence="3 4">
    <name type="scientific">Arthrobacter bambusae</name>
    <dbReference type="NCBI Taxonomy" id="1338426"/>
    <lineage>
        <taxon>Bacteria</taxon>
        <taxon>Bacillati</taxon>
        <taxon>Actinomycetota</taxon>
        <taxon>Actinomycetes</taxon>
        <taxon>Micrococcales</taxon>
        <taxon>Micrococcaceae</taxon>
        <taxon>Arthrobacter</taxon>
    </lineage>
</organism>
<keyword evidence="2" id="KW-0732">Signal</keyword>
<evidence type="ECO:0000313" key="4">
    <source>
        <dbReference type="Proteomes" id="UP001549307"/>
    </source>
</evidence>
<feature type="compositionally biased region" description="Acidic residues" evidence="1">
    <location>
        <begin position="113"/>
        <end position="124"/>
    </location>
</feature>
<dbReference type="PRINTS" id="PR01217">
    <property type="entry name" value="PRICHEXTENSN"/>
</dbReference>
<feature type="compositionally biased region" description="Pro residues" evidence="1">
    <location>
        <begin position="48"/>
        <end position="69"/>
    </location>
</feature>
<accession>A0ABV2P6H7</accession>
<comment type="caution">
    <text evidence="3">The sequence shown here is derived from an EMBL/GenBank/DDBJ whole genome shotgun (WGS) entry which is preliminary data.</text>
</comment>
<feature type="compositionally biased region" description="Pro residues" evidence="1">
    <location>
        <begin position="80"/>
        <end position="109"/>
    </location>
</feature>
<sequence>MQTMRRVLLLGALLVVPVLLAVAGTLLAAPSGPPAVDANPIELGPGPDGRPAPGLEPTPPPTTPAPAPTTPGTSPTTPAATPPPVAPAPTPPPAPPVVPQPVVPQPVVPPVVIDDDDDAGEVDD</sequence>
<evidence type="ECO:0000313" key="3">
    <source>
        <dbReference type="EMBL" id="MET4540346.1"/>
    </source>
</evidence>